<dbReference type="InterPro" id="IPR036047">
    <property type="entry name" value="F-box-like_dom_sf"/>
</dbReference>
<dbReference type="CDD" id="cd09917">
    <property type="entry name" value="F-box_SF"/>
    <property type="match status" value="1"/>
</dbReference>
<dbReference type="InterPro" id="IPR001810">
    <property type="entry name" value="F-box_dom"/>
</dbReference>
<gene>
    <name evidence="2" type="ORF">TRAPUB_11188</name>
</gene>
<sequence>MNLLGLPQEVLVHILLQLDTPSLLVCGQVNVFAPYLLPSEPLLNEHQVCHYCKTLLELSALQYKYALARSGKVDGPATGVPVKDRLAALERYEEAWHAATQIQDPQLPATRPQSYRCLPFSGSAIPFISGRELKLYLPASPTRRIRSKVWSFDLEGIQIDAAYCTTDLSQNLLVLCGQKAAPTNVYECHILSLSDAVIVPEGAAAIPILTVAASTPSVSQDNENLKVVVCGDLLAWTWVDDLTHLRVFNWKSGQVVWSNSHDYLIYFAFLGQRCLAVAHHCAEYLRVYTIDPDTPAQMPLPAQSELPDVPDMRIFLLPPTEDAYDCYACIQGIASSKPSGRSDQRTLFVPDPASTVLAIVLQTASHLPYSNIVWRPGSQDYIVVIPTRTLLAHTEPATASKSYPPISSDHPSPHGPIPWQSWGESCSRLLPITPRLRWISSGLHVVGSKCLIVSGRPHSEAVLDIFVCDFHPFAEDNRTEGEDQDRATAHLYMDTSNVLTGVETLKGPIRNRLPFRVVHKVVKYDPAITYQWGNLSTALLEDGVVCMVRRRHRSSF</sequence>
<comment type="caution">
    <text evidence="2">The sequence shown here is derived from an EMBL/GenBank/DDBJ whole genome shotgun (WGS) entry which is preliminary data.</text>
</comment>
<dbReference type="AlphaFoldDB" id="A0A1M2VXB8"/>
<accession>A0A1M2VXB8</accession>
<evidence type="ECO:0000313" key="3">
    <source>
        <dbReference type="Proteomes" id="UP000184267"/>
    </source>
</evidence>
<reference evidence="2 3" key="1">
    <citation type="submission" date="2016-10" db="EMBL/GenBank/DDBJ databases">
        <title>Genome sequence of the basidiomycete white-rot fungus Trametes pubescens.</title>
        <authorList>
            <person name="Makela M.R."/>
            <person name="Granchi Z."/>
            <person name="Peng M."/>
            <person name="De Vries R.P."/>
            <person name="Grigoriev I."/>
            <person name="Riley R."/>
            <person name="Hilden K."/>
        </authorList>
    </citation>
    <scope>NUCLEOTIDE SEQUENCE [LARGE SCALE GENOMIC DNA]</scope>
    <source>
        <strain evidence="2 3">FBCC735</strain>
    </source>
</reference>
<dbReference type="SUPFAM" id="SSF81383">
    <property type="entry name" value="F-box domain"/>
    <property type="match status" value="1"/>
</dbReference>
<proteinExistence type="predicted"/>
<feature type="domain" description="F-box" evidence="1">
    <location>
        <begin position="1"/>
        <end position="30"/>
    </location>
</feature>
<organism evidence="2 3">
    <name type="scientific">Trametes pubescens</name>
    <name type="common">White-rot fungus</name>
    <dbReference type="NCBI Taxonomy" id="154538"/>
    <lineage>
        <taxon>Eukaryota</taxon>
        <taxon>Fungi</taxon>
        <taxon>Dikarya</taxon>
        <taxon>Basidiomycota</taxon>
        <taxon>Agaricomycotina</taxon>
        <taxon>Agaricomycetes</taxon>
        <taxon>Polyporales</taxon>
        <taxon>Polyporaceae</taxon>
        <taxon>Trametes</taxon>
    </lineage>
</organism>
<name>A0A1M2VXB8_TRAPU</name>
<evidence type="ECO:0000259" key="1">
    <source>
        <dbReference type="PROSITE" id="PS50181"/>
    </source>
</evidence>
<evidence type="ECO:0000313" key="2">
    <source>
        <dbReference type="EMBL" id="OJT12254.1"/>
    </source>
</evidence>
<keyword evidence="3" id="KW-1185">Reference proteome</keyword>
<dbReference type="EMBL" id="MNAD01000504">
    <property type="protein sequence ID" value="OJT12254.1"/>
    <property type="molecule type" value="Genomic_DNA"/>
</dbReference>
<protein>
    <recommendedName>
        <fullName evidence="1">F-box domain-containing protein</fullName>
    </recommendedName>
</protein>
<dbReference type="PROSITE" id="PS50181">
    <property type="entry name" value="FBOX"/>
    <property type="match status" value="1"/>
</dbReference>
<dbReference type="Proteomes" id="UP000184267">
    <property type="component" value="Unassembled WGS sequence"/>
</dbReference>
<dbReference type="OrthoDB" id="2747726at2759"/>